<evidence type="ECO:0000313" key="2">
    <source>
        <dbReference type="EMBL" id="TLX70487.1"/>
    </source>
</evidence>
<feature type="region of interest" description="Disordered" evidence="1">
    <location>
        <begin position="55"/>
        <end position="108"/>
    </location>
</feature>
<dbReference type="RefSeq" id="WP_138526557.1">
    <property type="nucleotide sequence ID" value="NZ_SWDV01000050.1"/>
</dbReference>
<gene>
    <name evidence="2" type="ORF">FAS41_27875</name>
</gene>
<evidence type="ECO:0000256" key="1">
    <source>
        <dbReference type="SAM" id="MobiDB-lite"/>
    </source>
</evidence>
<accession>A0A5R9QNA8</accession>
<reference evidence="2 3" key="1">
    <citation type="submission" date="2019-04" db="EMBL/GenBank/DDBJ databases">
        <authorList>
            <person name="Li M."/>
        </authorList>
    </citation>
    <scope>NUCLEOTIDE SEQUENCE [LARGE SCALE GENOMIC DNA]</scope>
    <source>
        <strain evidence="2 3">LAM1902</strain>
    </source>
</reference>
<protein>
    <submittedName>
        <fullName evidence="2">Uncharacterized protein</fullName>
    </submittedName>
</protein>
<keyword evidence="3" id="KW-1185">Reference proteome</keyword>
<comment type="caution">
    <text evidence="2">The sequence shown here is derived from an EMBL/GenBank/DDBJ whole genome shotgun (WGS) entry which is preliminary data.</text>
</comment>
<sequence length="108" mass="11299">MSDFRSVIDSLTALGQDETAAERRARLEAKRTPLSLEGLNALATDAADQIYRDRLQGLPGTEPSADPPSSIEQDGIGTSPHDAGTIRANGVGLRTTRRGAGNSLGILA</sequence>
<dbReference type="Proteomes" id="UP000306635">
    <property type="component" value="Unassembled WGS sequence"/>
</dbReference>
<proteinExistence type="predicted"/>
<dbReference type="AlphaFoldDB" id="A0A5R9QNA8"/>
<dbReference type="EMBL" id="SWDV01000050">
    <property type="protein sequence ID" value="TLX70487.1"/>
    <property type="molecule type" value="Genomic_DNA"/>
</dbReference>
<organism evidence="2 3">
    <name type="scientific">Pseudomonas nicosulfuronedens</name>
    <dbReference type="NCBI Taxonomy" id="2571105"/>
    <lineage>
        <taxon>Bacteria</taxon>
        <taxon>Pseudomonadati</taxon>
        <taxon>Pseudomonadota</taxon>
        <taxon>Gammaproteobacteria</taxon>
        <taxon>Pseudomonadales</taxon>
        <taxon>Pseudomonadaceae</taxon>
        <taxon>Pseudomonas</taxon>
    </lineage>
</organism>
<name>A0A5R9QNA8_9PSED</name>
<evidence type="ECO:0000313" key="3">
    <source>
        <dbReference type="Proteomes" id="UP000306635"/>
    </source>
</evidence>